<feature type="non-terminal residue" evidence="1">
    <location>
        <position position="53"/>
    </location>
</feature>
<keyword evidence="2" id="KW-1185">Reference proteome</keyword>
<dbReference type="EMBL" id="CAJVQB010086793">
    <property type="protein sequence ID" value="CAG8847239.1"/>
    <property type="molecule type" value="Genomic_DNA"/>
</dbReference>
<proteinExistence type="predicted"/>
<sequence>TTILFKIVRKLLREALTDNLELLPDSPDLISEHITEFLSFVLPIAECKNTRAV</sequence>
<protein>
    <submittedName>
        <fullName evidence="1">35898_t:CDS:1</fullName>
    </submittedName>
</protein>
<evidence type="ECO:0000313" key="1">
    <source>
        <dbReference type="EMBL" id="CAG8847239.1"/>
    </source>
</evidence>
<feature type="non-terminal residue" evidence="1">
    <location>
        <position position="1"/>
    </location>
</feature>
<comment type="caution">
    <text evidence="1">The sequence shown here is derived from an EMBL/GenBank/DDBJ whole genome shotgun (WGS) entry which is preliminary data.</text>
</comment>
<evidence type="ECO:0000313" key="2">
    <source>
        <dbReference type="Proteomes" id="UP000789901"/>
    </source>
</evidence>
<gene>
    <name evidence="1" type="ORF">GMARGA_LOCUS38567</name>
</gene>
<reference evidence="1 2" key="1">
    <citation type="submission" date="2021-06" db="EMBL/GenBank/DDBJ databases">
        <authorList>
            <person name="Kallberg Y."/>
            <person name="Tangrot J."/>
            <person name="Rosling A."/>
        </authorList>
    </citation>
    <scope>NUCLEOTIDE SEQUENCE [LARGE SCALE GENOMIC DNA]</scope>
    <source>
        <strain evidence="1 2">120-4 pot B 10/14</strain>
    </source>
</reference>
<dbReference type="Proteomes" id="UP000789901">
    <property type="component" value="Unassembled WGS sequence"/>
</dbReference>
<accession>A0ABN7X5F0</accession>
<organism evidence="1 2">
    <name type="scientific">Gigaspora margarita</name>
    <dbReference type="NCBI Taxonomy" id="4874"/>
    <lineage>
        <taxon>Eukaryota</taxon>
        <taxon>Fungi</taxon>
        <taxon>Fungi incertae sedis</taxon>
        <taxon>Mucoromycota</taxon>
        <taxon>Glomeromycotina</taxon>
        <taxon>Glomeromycetes</taxon>
        <taxon>Diversisporales</taxon>
        <taxon>Gigasporaceae</taxon>
        <taxon>Gigaspora</taxon>
    </lineage>
</organism>
<name>A0ABN7X5F0_GIGMA</name>